<dbReference type="Proteomes" id="UP000262802">
    <property type="component" value="Chromosome"/>
</dbReference>
<dbReference type="KEGG" id="hyh:D3Y59_14395"/>
<evidence type="ECO:0000313" key="2">
    <source>
        <dbReference type="Proteomes" id="UP000262802"/>
    </source>
</evidence>
<organism evidence="1 2">
    <name type="scientific">Hymenobacter oligotrophus</name>
    <dbReference type="NCBI Taxonomy" id="2319843"/>
    <lineage>
        <taxon>Bacteria</taxon>
        <taxon>Pseudomonadati</taxon>
        <taxon>Bacteroidota</taxon>
        <taxon>Cytophagia</taxon>
        <taxon>Cytophagales</taxon>
        <taxon>Hymenobacteraceae</taxon>
        <taxon>Hymenobacter</taxon>
    </lineage>
</organism>
<dbReference type="EMBL" id="CP032317">
    <property type="protein sequence ID" value="AYA38123.1"/>
    <property type="molecule type" value="Genomic_DNA"/>
</dbReference>
<proteinExistence type="predicted"/>
<accession>A0A3B7R402</accession>
<dbReference type="AlphaFoldDB" id="A0A3B7R402"/>
<name>A0A3B7R402_9BACT</name>
<keyword evidence="2" id="KW-1185">Reference proteome</keyword>
<reference evidence="1 2" key="1">
    <citation type="submission" date="2018-09" db="EMBL/GenBank/DDBJ databases">
        <title>Hymenobacter medium sp. nov., isolated from R2A medium.</title>
        <authorList>
            <person name="Yingchao G."/>
        </authorList>
    </citation>
    <scope>NUCLEOTIDE SEQUENCE [LARGE SCALE GENOMIC DNA]</scope>
    <source>
        <strain evidence="2">sh-6</strain>
    </source>
</reference>
<sequence length="62" mass="6857">MPNEPSNALANPHHTSCPILADTLEHREEPQVLPTANVLQIGSYLVGEAHDPKLCGHPYIRY</sequence>
<evidence type="ECO:0000313" key="1">
    <source>
        <dbReference type="EMBL" id="AYA38123.1"/>
    </source>
</evidence>
<protein>
    <submittedName>
        <fullName evidence="1">Uncharacterized protein</fullName>
    </submittedName>
</protein>
<gene>
    <name evidence="1" type="ORF">D3Y59_14395</name>
</gene>